<proteinExistence type="predicted"/>
<evidence type="ECO:0000313" key="1">
    <source>
        <dbReference type="EMBL" id="PKC11499.1"/>
    </source>
</evidence>
<accession>A0A2N0PXE4</accession>
<evidence type="ECO:0000313" key="3">
    <source>
        <dbReference type="Proteomes" id="UP000232688"/>
    </source>
</evidence>
<gene>
    <name evidence="2" type="ORF">RhiirA1_532786</name>
    <name evidence="1" type="ORF">RhiirA5_497633</name>
</gene>
<protein>
    <submittedName>
        <fullName evidence="1">Uncharacterized protein</fullName>
    </submittedName>
</protein>
<dbReference type="Proteomes" id="UP000232688">
    <property type="component" value="Unassembled WGS sequence"/>
</dbReference>
<evidence type="ECO:0000313" key="2">
    <source>
        <dbReference type="EMBL" id="PKC70340.1"/>
    </source>
</evidence>
<comment type="caution">
    <text evidence="1">The sequence shown here is derived from an EMBL/GenBank/DDBJ whole genome shotgun (WGS) entry which is preliminary data.</text>
</comment>
<evidence type="ECO:0000313" key="4">
    <source>
        <dbReference type="Proteomes" id="UP000232722"/>
    </source>
</evidence>
<dbReference type="AlphaFoldDB" id="A0A2N0PXE4"/>
<reference evidence="2 3" key="4">
    <citation type="submission" date="2017-10" db="EMBL/GenBank/DDBJ databases">
        <title>Genome analyses suggest a sexual origin of heterokaryosis in a supposedly ancient asexual fungus.</title>
        <authorList>
            <person name="Corradi N."/>
            <person name="Sedzielewska K."/>
            <person name="Noel J."/>
            <person name="Charron P."/>
            <person name="Farinelli L."/>
            <person name="Marton T."/>
            <person name="Kruger M."/>
            <person name="Pelin A."/>
            <person name="Brachmann A."/>
            <person name="Corradi N."/>
        </authorList>
    </citation>
    <scope>NUCLEOTIDE SEQUENCE [LARGE SCALE GENOMIC DNA]</scope>
    <source>
        <strain evidence="2 3">A1</strain>
    </source>
</reference>
<dbReference type="VEuPathDB" id="FungiDB:RhiirA1_532786"/>
<dbReference type="EMBL" id="LLXH01000227">
    <property type="protein sequence ID" value="PKC70340.1"/>
    <property type="molecule type" value="Genomic_DNA"/>
</dbReference>
<reference evidence="1 4" key="1">
    <citation type="submission" date="2016-04" db="EMBL/GenBank/DDBJ databases">
        <title>Genome analyses suggest a sexual origin of heterokaryosis in a supposedly ancient asexual fungus.</title>
        <authorList>
            <person name="Ropars J."/>
            <person name="Sedzielewska K."/>
            <person name="Noel J."/>
            <person name="Charron P."/>
            <person name="Farinelli L."/>
            <person name="Marton T."/>
            <person name="Kruger M."/>
            <person name="Pelin A."/>
            <person name="Brachmann A."/>
            <person name="Corradi N."/>
        </authorList>
    </citation>
    <scope>NUCLEOTIDE SEQUENCE [LARGE SCALE GENOMIC DNA]</scope>
    <source>
        <strain evidence="1 4">A5</strain>
    </source>
</reference>
<reference evidence="1 4" key="2">
    <citation type="submission" date="2017-09" db="EMBL/GenBank/DDBJ databases">
        <title>Extensive intraspecific genome diversity in a model arbuscular mycorrhizal fungus.</title>
        <authorList>
            <person name="Chen E.C."/>
            <person name="Morin E."/>
            <person name="Beaudet D."/>
            <person name="Noel J."/>
            <person name="Ndikumana S."/>
            <person name="Charron P."/>
            <person name="St-Onge C."/>
            <person name="Giorgi J."/>
            <person name="Grigoriev I.V."/>
            <person name="Roux C."/>
            <person name="Martin F.M."/>
            <person name="Corradi N."/>
        </authorList>
    </citation>
    <scope>NUCLEOTIDE SEQUENCE [LARGE SCALE GENOMIC DNA]</scope>
    <source>
        <strain evidence="1 4">A5</strain>
    </source>
</reference>
<reference evidence="2 3" key="3">
    <citation type="submission" date="2017-10" db="EMBL/GenBank/DDBJ databases">
        <title>Extensive intraspecific genome diversity in a model arbuscular mycorrhizal fungus.</title>
        <authorList>
            <person name="Chen E.C.H."/>
            <person name="Morin E."/>
            <person name="Baudet D."/>
            <person name="Noel J."/>
            <person name="Ndikumana S."/>
            <person name="Charron P."/>
            <person name="St-Onge C."/>
            <person name="Giorgi J."/>
            <person name="Grigoriev I.V."/>
            <person name="Roux C."/>
            <person name="Martin F.M."/>
            <person name="Corradi N."/>
        </authorList>
    </citation>
    <scope>NUCLEOTIDE SEQUENCE [LARGE SCALE GENOMIC DNA]</scope>
    <source>
        <strain evidence="2 3">A1</strain>
    </source>
</reference>
<organism evidence="1 4">
    <name type="scientific">Rhizophagus irregularis</name>
    <dbReference type="NCBI Taxonomy" id="588596"/>
    <lineage>
        <taxon>Eukaryota</taxon>
        <taxon>Fungi</taxon>
        <taxon>Fungi incertae sedis</taxon>
        <taxon>Mucoromycota</taxon>
        <taxon>Glomeromycotina</taxon>
        <taxon>Glomeromycetes</taxon>
        <taxon>Glomerales</taxon>
        <taxon>Glomeraceae</taxon>
        <taxon>Rhizophagus</taxon>
    </lineage>
</organism>
<dbReference type="VEuPathDB" id="FungiDB:FUN_009693"/>
<dbReference type="VEuPathDB" id="FungiDB:RhiirFUN_021519"/>
<name>A0A2N0PXE4_9GLOM</name>
<sequence>MVTLLYSAIYIVMEETNKELSMRPQYGIVEEESKGRVDYAIKEAEDLIYITGDKQHKIPVGGTGTSFYIVLKKIPRQAIPPIQSNLSRRPWLMIPKNRWVLVCRRMEKFPEESSLIRAKFQIVKEWIEMKPYEGNEVDYDRI</sequence>
<dbReference type="EMBL" id="LLXJ01000306">
    <property type="protein sequence ID" value="PKC11499.1"/>
    <property type="molecule type" value="Genomic_DNA"/>
</dbReference>
<dbReference type="Proteomes" id="UP000232722">
    <property type="component" value="Unassembled WGS sequence"/>
</dbReference>